<protein>
    <submittedName>
        <fullName evidence="11">Oligopeptide/dipeptide ABC transporter, ATPase subunit</fullName>
    </submittedName>
</protein>
<feature type="domain" description="ABC transporter" evidence="10">
    <location>
        <begin position="4"/>
        <end position="252"/>
    </location>
</feature>
<keyword evidence="8" id="KW-1278">Translocase</keyword>
<name>B2A0S6_NATTJ</name>
<evidence type="ECO:0000256" key="9">
    <source>
        <dbReference type="ARBA" id="ARBA00023136"/>
    </source>
</evidence>
<dbReference type="InParanoid" id="B2A0S6"/>
<dbReference type="InterPro" id="IPR027417">
    <property type="entry name" value="P-loop_NTPase"/>
</dbReference>
<dbReference type="PROSITE" id="PS50893">
    <property type="entry name" value="ABC_TRANSPORTER_2"/>
    <property type="match status" value="1"/>
</dbReference>
<dbReference type="CDD" id="cd03257">
    <property type="entry name" value="ABC_NikE_OppD_transporters"/>
    <property type="match status" value="1"/>
</dbReference>
<proteinExistence type="inferred from homology"/>
<dbReference type="HOGENOM" id="CLU_000604_1_23_9"/>
<dbReference type="InterPro" id="IPR003593">
    <property type="entry name" value="AAA+_ATPase"/>
</dbReference>
<dbReference type="FunFam" id="3.40.50.300:FF:000016">
    <property type="entry name" value="Oligopeptide ABC transporter ATP-binding component"/>
    <property type="match status" value="1"/>
</dbReference>
<dbReference type="GO" id="GO:0005524">
    <property type="term" value="F:ATP binding"/>
    <property type="evidence" value="ECO:0007669"/>
    <property type="project" value="UniProtKB-KW"/>
</dbReference>
<keyword evidence="7" id="KW-0067">ATP-binding</keyword>
<dbReference type="PANTHER" id="PTHR43297">
    <property type="entry name" value="OLIGOPEPTIDE TRANSPORT ATP-BINDING PROTEIN APPD"/>
    <property type="match status" value="1"/>
</dbReference>
<dbReference type="SMART" id="SM00382">
    <property type="entry name" value="AAA"/>
    <property type="match status" value="1"/>
</dbReference>
<evidence type="ECO:0000256" key="4">
    <source>
        <dbReference type="ARBA" id="ARBA00022475"/>
    </source>
</evidence>
<dbReference type="PANTHER" id="PTHR43297:SF14">
    <property type="entry name" value="ATPASE AAA-TYPE CORE DOMAIN-CONTAINING PROTEIN"/>
    <property type="match status" value="1"/>
</dbReference>
<evidence type="ECO:0000256" key="5">
    <source>
        <dbReference type="ARBA" id="ARBA00022519"/>
    </source>
</evidence>
<evidence type="ECO:0000256" key="6">
    <source>
        <dbReference type="ARBA" id="ARBA00022741"/>
    </source>
</evidence>
<reference evidence="11 12" key="2">
    <citation type="journal article" date="2011" name="J. Bacteriol.">
        <title>Complete genome sequence of the anaerobic, halophilic alkalithermophile Natranaerobius thermophilus JW/NM-WN-LF.</title>
        <authorList>
            <person name="Zhao B."/>
            <person name="Mesbah N.M."/>
            <person name="Dalin E."/>
            <person name="Goodwin L."/>
            <person name="Nolan M."/>
            <person name="Pitluck S."/>
            <person name="Chertkov O."/>
            <person name="Brettin T.S."/>
            <person name="Han J."/>
            <person name="Larimer F.W."/>
            <person name="Land M.L."/>
            <person name="Hauser L."/>
            <person name="Kyrpides N."/>
            <person name="Wiegel J."/>
        </authorList>
    </citation>
    <scope>NUCLEOTIDE SEQUENCE [LARGE SCALE GENOMIC DNA]</scope>
    <source>
        <strain evidence="12">ATCC BAA-1301 / DSM 18059 / JW/NM-WN-LF</strain>
    </source>
</reference>
<keyword evidence="3" id="KW-0813">Transport</keyword>
<evidence type="ECO:0000313" key="11">
    <source>
        <dbReference type="EMBL" id="ACB85956.1"/>
    </source>
</evidence>
<dbReference type="InterPro" id="IPR013563">
    <property type="entry name" value="Oligopep_ABC_C"/>
</dbReference>
<dbReference type="SUPFAM" id="SSF52540">
    <property type="entry name" value="P-loop containing nucleoside triphosphate hydrolases"/>
    <property type="match status" value="1"/>
</dbReference>
<dbReference type="InterPro" id="IPR003439">
    <property type="entry name" value="ABC_transporter-like_ATP-bd"/>
</dbReference>
<evidence type="ECO:0000256" key="1">
    <source>
        <dbReference type="ARBA" id="ARBA00004202"/>
    </source>
</evidence>
<evidence type="ECO:0000256" key="8">
    <source>
        <dbReference type="ARBA" id="ARBA00022967"/>
    </source>
</evidence>
<dbReference type="InterPro" id="IPR017871">
    <property type="entry name" value="ABC_transporter-like_CS"/>
</dbReference>
<dbReference type="OrthoDB" id="9806285at2"/>
<organism evidence="11 12">
    <name type="scientific">Natranaerobius thermophilus (strain ATCC BAA-1301 / DSM 18059 / JW/NM-WN-LF)</name>
    <dbReference type="NCBI Taxonomy" id="457570"/>
    <lineage>
        <taxon>Bacteria</taxon>
        <taxon>Bacillati</taxon>
        <taxon>Bacillota</taxon>
        <taxon>Clostridia</taxon>
        <taxon>Natranaerobiales</taxon>
        <taxon>Natranaerobiaceae</taxon>
        <taxon>Natranaerobius</taxon>
    </lineage>
</organism>
<evidence type="ECO:0000259" key="10">
    <source>
        <dbReference type="PROSITE" id="PS50893"/>
    </source>
</evidence>
<dbReference type="Pfam" id="PF00005">
    <property type="entry name" value="ABC_tran"/>
    <property type="match status" value="1"/>
</dbReference>
<dbReference type="InterPro" id="IPR050388">
    <property type="entry name" value="ABC_Ni/Peptide_Import"/>
</dbReference>
<dbReference type="Pfam" id="PF08352">
    <property type="entry name" value="oligo_HPY"/>
    <property type="match status" value="1"/>
</dbReference>
<dbReference type="PROSITE" id="PS00211">
    <property type="entry name" value="ABC_TRANSPORTER_1"/>
    <property type="match status" value="1"/>
</dbReference>
<gene>
    <name evidence="11" type="ordered locus">Nther_2391</name>
</gene>
<dbReference type="Gene3D" id="3.40.50.300">
    <property type="entry name" value="P-loop containing nucleotide triphosphate hydrolases"/>
    <property type="match status" value="1"/>
</dbReference>
<comment type="similarity">
    <text evidence="2">Belongs to the ABC transporter superfamily.</text>
</comment>
<dbReference type="STRING" id="457570.Nther_2391"/>
<dbReference type="KEGG" id="nth:Nther_2391"/>
<dbReference type="NCBIfam" id="TIGR01727">
    <property type="entry name" value="oligo_HPY"/>
    <property type="match status" value="1"/>
</dbReference>
<evidence type="ECO:0000313" key="12">
    <source>
        <dbReference type="Proteomes" id="UP000001683"/>
    </source>
</evidence>
<dbReference type="RefSeq" id="WP_012448805.1">
    <property type="nucleotide sequence ID" value="NC_010718.1"/>
</dbReference>
<dbReference type="GO" id="GO:0005886">
    <property type="term" value="C:plasma membrane"/>
    <property type="evidence" value="ECO:0007669"/>
    <property type="project" value="UniProtKB-SubCell"/>
</dbReference>
<keyword evidence="5" id="KW-0997">Cell inner membrane</keyword>
<reference evidence="11 12" key="1">
    <citation type="submission" date="2008-04" db="EMBL/GenBank/DDBJ databases">
        <title>Complete sequence of chromosome of Natranaerobius thermophilus JW/NM-WN-LF.</title>
        <authorList>
            <consortium name="US DOE Joint Genome Institute"/>
            <person name="Copeland A."/>
            <person name="Lucas S."/>
            <person name="Lapidus A."/>
            <person name="Glavina del Rio T."/>
            <person name="Dalin E."/>
            <person name="Tice H."/>
            <person name="Bruce D."/>
            <person name="Goodwin L."/>
            <person name="Pitluck S."/>
            <person name="Chertkov O."/>
            <person name="Brettin T."/>
            <person name="Detter J.C."/>
            <person name="Han C."/>
            <person name="Kuske C.R."/>
            <person name="Schmutz J."/>
            <person name="Larimer F."/>
            <person name="Land M."/>
            <person name="Hauser L."/>
            <person name="Kyrpides N."/>
            <person name="Lykidis A."/>
            <person name="Mesbah N.M."/>
            <person name="Wiegel J."/>
        </authorList>
    </citation>
    <scope>NUCLEOTIDE SEQUENCE [LARGE SCALE GENOMIC DNA]</scope>
    <source>
        <strain evidence="12">ATCC BAA-1301 / DSM 18059 / JW/NM-WN-LF</strain>
    </source>
</reference>
<dbReference type="GO" id="GO:0015833">
    <property type="term" value="P:peptide transport"/>
    <property type="evidence" value="ECO:0007669"/>
    <property type="project" value="InterPro"/>
</dbReference>
<keyword evidence="4" id="KW-1003">Cell membrane</keyword>
<evidence type="ECO:0000256" key="2">
    <source>
        <dbReference type="ARBA" id="ARBA00005417"/>
    </source>
</evidence>
<dbReference type="eggNOG" id="COG0444">
    <property type="taxonomic scope" value="Bacteria"/>
</dbReference>
<dbReference type="Proteomes" id="UP000001683">
    <property type="component" value="Chromosome"/>
</dbReference>
<keyword evidence="9" id="KW-0472">Membrane</keyword>
<dbReference type="AlphaFoldDB" id="B2A0S6"/>
<evidence type="ECO:0000256" key="7">
    <source>
        <dbReference type="ARBA" id="ARBA00022840"/>
    </source>
</evidence>
<keyword evidence="6" id="KW-0547">Nucleotide-binding</keyword>
<accession>B2A0S6</accession>
<keyword evidence="12" id="KW-1185">Reference proteome</keyword>
<comment type="subcellular location">
    <subcellularLocation>
        <location evidence="1">Cell membrane</location>
        <topology evidence="1">Peripheral membrane protein</topology>
    </subcellularLocation>
</comment>
<dbReference type="GO" id="GO:0016887">
    <property type="term" value="F:ATP hydrolysis activity"/>
    <property type="evidence" value="ECO:0007669"/>
    <property type="project" value="InterPro"/>
</dbReference>
<dbReference type="EMBL" id="CP001034">
    <property type="protein sequence ID" value="ACB85956.1"/>
    <property type="molecule type" value="Genomic_DNA"/>
</dbReference>
<evidence type="ECO:0000256" key="3">
    <source>
        <dbReference type="ARBA" id="ARBA00022448"/>
    </source>
</evidence>
<sequence>MALLEIENLTISYQLKNGELRAVDDVSFNIPEGSNLGLVGESGCGKTTAAKSIVNLLPENGRIAQGKIKYKGTDLAQLNENEIRKWRWQEISLITQSAMNALNPVYRVGDQIVEAIRAHENISKKNAKNRAAELFDIVGLEKKRLEAYPHEMSGGMRQRAIIAMALALDPGLILADEPTTALDVVVQDKILAKIIEIQAELKSSMVFITHDISVVAETCDYVCVMYAGKVMEYGPTRTIFKDSRHPYTMGLRNAFPSVNLSQMELISIPGYPPDLMDPPTGCRFAERCPFMENICLEQDPGITAITDDHYLSCHFPEKYQQFRDIAKHRSTWEKVKERMIEGEVVY</sequence>